<evidence type="ECO:0000313" key="6">
    <source>
        <dbReference type="Proteomes" id="UP000199749"/>
    </source>
</evidence>
<dbReference type="RefSeq" id="WP_089556216.1">
    <property type="nucleotide sequence ID" value="NZ_CP022474.1"/>
</dbReference>
<organism evidence="5 6">
    <name type="scientific">Latilactobacillus curvatus</name>
    <name type="common">Lactobacillus curvatus</name>
    <dbReference type="NCBI Taxonomy" id="28038"/>
    <lineage>
        <taxon>Bacteria</taxon>
        <taxon>Bacillati</taxon>
        <taxon>Bacillota</taxon>
        <taxon>Bacilli</taxon>
        <taxon>Lactobacillales</taxon>
        <taxon>Lactobacillaceae</taxon>
        <taxon>Latilactobacillus</taxon>
    </lineage>
</organism>
<name>A0AAC9UN24_LATCU</name>
<accession>A0AAC9UN24</accession>
<keyword evidence="1" id="KW-0812">Transmembrane</keyword>
<keyword evidence="1" id="KW-0472">Membrane</keyword>
<gene>
    <name evidence="5" type="ORF">CG419_00880</name>
</gene>
<dbReference type="Pfam" id="PF06030">
    <property type="entry name" value="WxLIP_PGBD"/>
    <property type="match status" value="1"/>
</dbReference>
<feature type="domain" description="WxL Interacting Protein host binding" evidence="4">
    <location>
        <begin position="156"/>
        <end position="291"/>
    </location>
</feature>
<feature type="transmembrane region" description="Helical" evidence="1">
    <location>
        <begin position="303"/>
        <end position="324"/>
    </location>
</feature>
<dbReference type="Pfam" id="PF11797">
    <property type="entry name" value="WxLIP_HBD"/>
    <property type="match status" value="1"/>
</dbReference>
<evidence type="ECO:0000259" key="3">
    <source>
        <dbReference type="Pfam" id="PF06030"/>
    </source>
</evidence>
<dbReference type="EMBL" id="CP022474">
    <property type="protein sequence ID" value="ASN59275.1"/>
    <property type="molecule type" value="Genomic_DNA"/>
</dbReference>
<proteinExistence type="predicted"/>
<evidence type="ECO:0000256" key="1">
    <source>
        <dbReference type="SAM" id="Phobius"/>
    </source>
</evidence>
<feature type="signal peptide" evidence="2">
    <location>
        <begin position="1"/>
        <end position="25"/>
    </location>
</feature>
<feature type="domain" description="WxL Interacting Protein peptidoglycan binding" evidence="3">
    <location>
        <begin position="30"/>
        <end position="146"/>
    </location>
</feature>
<dbReference type="InterPro" id="IPR021759">
    <property type="entry name" value="WxLIP_HBD"/>
</dbReference>
<dbReference type="InterPro" id="IPR010317">
    <property type="entry name" value="WxLIP_PGBD"/>
</dbReference>
<keyword evidence="1" id="KW-1133">Transmembrane helix</keyword>
<sequence length="338" mass="37365">MRKTFRLSLLFFILALLGTPLAAHADSADFSIKKVDSAEQIREADFYNVLVAPQTTSNLVINISNSGNQTAEFSVELHNGVTNDRGQVVYSKQSTAQKGTTTLTDLNGETKVVSIAANSSQDVSIPITAPSTESPGIILGSLHVEKKDTKKSTATKGAQIINHYAMEIPVVVHTMPASTPQLDLQLNNVTLGLDASRKPAILANLYNNSNWVMTPLKIDTQVYRVNRSGKKYVAHYKDLEMAPNSSFNSSVTPKEPLKPGKYHLTMTAKSGKQVWHFDKYFTINQAAIDKATKNAINPPKKSYLYIWIIIGFLLLLLIILYLMYKLHQKNKALKQSAE</sequence>
<feature type="chain" id="PRO_5042216775" evidence="2">
    <location>
        <begin position="26"/>
        <end position="338"/>
    </location>
</feature>
<evidence type="ECO:0000313" key="5">
    <source>
        <dbReference type="EMBL" id="ASN59275.1"/>
    </source>
</evidence>
<keyword evidence="2" id="KW-0732">Signal</keyword>
<evidence type="ECO:0000259" key="4">
    <source>
        <dbReference type="Pfam" id="PF11797"/>
    </source>
</evidence>
<reference evidence="5 6" key="1">
    <citation type="submission" date="2017-07" db="EMBL/GenBank/DDBJ databases">
        <title>Lactobacillus curvatus MRS6 whole genome.</title>
        <authorList>
            <person name="Jans C."/>
            <person name="Lagler S."/>
            <person name="Lacroix C."/>
            <person name="Meile L."/>
            <person name="Stevens M.J.A."/>
        </authorList>
    </citation>
    <scope>NUCLEOTIDE SEQUENCE [LARGE SCALE GENOMIC DNA]</scope>
    <source>
        <strain evidence="5 6">MRS6</strain>
    </source>
</reference>
<protein>
    <submittedName>
        <fullName evidence="5">Cell surface protein</fullName>
    </submittedName>
</protein>
<dbReference type="AlphaFoldDB" id="A0AAC9UN24"/>
<evidence type="ECO:0000256" key="2">
    <source>
        <dbReference type="SAM" id="SignalP"/>
    </source>
</evidence>
<dbReference type="Proteomes" id="UP000199749">
    <property type="component" value="Chromosome"/>
</dbReference>